<evidence type="ECO:0000313" key="1">
    <source>
        <dbReference type="EMBL" id="CAB4130700.1"/>
    </source>
</evidence>
<organism evidence="1">
    <name type="scientific">uncultured Caudovirales phage</name>
    <dbReference type="NCBI Taxonomy" id="2100421"/>
    <lineage>
        <taxon>Viruses</taxon>
        <taxon>Duplodnaviria</taxon>
        <taxon>Heunggongvirae</taxon>
        <taxon>Uroviricota</taxon>
        <taxon>Caudoviricetes</taxon>
        <taxon>Peduoviridae</taxon>
        <taxon>Maltschvirus</taxon>
        <taxon>Maltschvirus maltsch</taxon>
    </lineage>
</organism>
<dbReference type="EMBL" id="LR796247">
    <property type="protein sequence ID" value="CAB4130700.1"/>
    <property type="molecule type" value="Genomic_DNA"/>
</dbReference>
<name>A0A6J5LCN1_9CAUD</name>
<accession>A0A6J5LCN1</accession>
<sequence>MTKQITHRNPVAKALKGQSFRARVVAAKRGKGSYKRQSFKKF</sequence>
<dbReference type="InterPro" id="IPR005589">
    <property type="entry name" value="ArfA"/>
</dbReference>
<protein>
    <recommendedName>
        <fullName evidence="2">Ribosome alternative rescue factor ArfA</fullName>
    </recommendedName>
</protein>
<proteinExistence type="predicted"/>
<reference evidence="1" key="1">
    <citation type="submission" date="2020-04" db="EMBL/GenBank/DDBJ databases">
        <authorList>
            <person name="Chiriac C."/>
            <person name="Salcher M."/>
            <person name="Ghai R."/>
            <person name="Kavagutti S V."/>
        </authorList>
    </citation>
    <scope>NUCLEOTIDE SEQUENCE</scope>
</reference>
<gene>
    <name evidence="1" type="ORF">UFOVP132_8</name>
</gene>
<dbReference type="Pfam" id="PF03889">
    <property type="entry name" value="ArfA"/>
    <property type="match status" value="1"/>
</dbReference>
<evidence type="ECO:0008006" key="2">
    <source>
        <dbReference type="Google" id="ProtNLM"/>
    </source>
</evidence>